<evidence type="ECO:0000256" key="7">
    <source>
        <dbReference type="RuleBase" id="RU362092"/>
    </source>
</evidence>
<dbReference type="GO" id="GO:0006265">
    <property type="term" value="P:DNA topological change"/>
    <property type="evidence" value="ECO:0007669"/>
    <property type="project" value="InterPro"/>
</dbReference>
<evidence type="ECO:0000256" key="1">
    <source>
        <dbReference type="ARBA" id="ARBA00000213"/>
    </source>
</evidence>
<keyword evidence="5 7" id="KW-0238">DNA-binding</keyword>
<dbReference type="GO" id="GO:0003677">
    <property type="term" value="F:DNA binding"/>
    <property type="evidence" value="ECO:0007669"/>
    <property type="project" value="UniProtKB-KW"/>
</dbReference>
<name>A0A0C3NN51_PHLG1</name>
<feature type="domain" description="Topo IA-type catalytic" evidence="10">
    <location>
        <begin position="162"/>
        <end position="587"/>
    </location>
</feature>
<dbReference type="Proteomes" id="UP000053257">
    <property type="component" value="Unassembled WGS sequence"/>
</dbReference>
<dbReference type="CDD" id="cd03362">
    <property type="entry name" value="TOPRIM_TopoIA_TopoIII"/>
    <property type="match status" value="1"/>
</dbReference>
<dbReference type="PANTHER" id="PTHR11390">
    <property type="entry name" value="PROKARYOTIC DNA TOPOISOMERASE"/>
    <property type="match status" value="1"/>
</dbReference>
<dbReference type="InterPro" id="IPR023406">
    <property type="entry name" value="Topo_IA_AS"/>
</dbReference>
<evidence type="ECO:0000256" key="4">
    <source>
        <dbReference type="ARBA" id="ARBA00023029"/>
    </source>
</evidence>
<keyword evidence="12" id="KW-1185">Reference proteome</keyword>
<dbReference type="Gene3D" id="1.10.290.10">
    <property type="entry name" value="Topoisomerase I, domain 4"/>
    <property type="match status" value="1"/>
</dbReference>
<dbReference type="InterPro" id="IPR003601">
    <property type="entry name" value="Topo_IA_2"/>
</dbReference>
<accession>A0A0C3NN51</accession>
<dbReference type="Pfam" id="PF01131">
    <property type="entry name" value="Topoisom_bac"/>
    <property type="match status" value="1"/>
</dbReference>
<dbReference type="Gene3D" id="1.10.460.10">
    <property type="entry name" value="Topoisomerase I, domain 2"/>
    <property type="match status" value="1"/>
</dbReference>
<dbReference type="SUPFAM" id="SSF56712">
    <property type="entry name" value="Prokaryotic type I DNA topoisomerase"/>
    <property type="match status" value="1"/>
</dbReference>
<comment type="similarity">
    <text evidence="2 7">Belongs to the type IA topoisomerase family.</text>
</comment>
<dbReference type="FunFam" id="3.40.50.140:FF:000005">
    <property type="entry name" value="DNA topoisomerase"/>
    <property type="match status" value="1"/>
</dbReference>
<evidence type="ECO:0000259" key="10">
    <source>
        <dbReference type="PROSITE" id="PS52039"/>
    </source>
</evidence>
<dbReference type="SMART" id="SM00436">
    <property type="entry name" value="TOP1Bc"/>
    <property type="match status" value="1"/>
</dbReference>
<dbReference type="OrthoDB" id="430051at2759"/>
<keyword evidence="6 7" id="KW-0413">Isomerase</keyword>
<organism evidence="11 12">
    <name type="scientific">Phlebiopsis gigantea (strain 11061_1 CR5-6)</name>
    <name type="common">White-rot fungus</name>
    <name type="synonym">Peniophora gigantea</name>
    <dbReference type="NCBI Taxonomy" id="745531"/>
    <lineage>
        <taxon>Eukaryota</taxon>
        <taxon>Fungi</taxon>
        <taxon>Dikarya</taxon>
        <taxon>Basidiomycota</taxon>
        <taxon>Agaricomycotina</taxon>
        <taxon>Agaricomycetes</taxon>
        <taxon>Polyporales</taxon>
        <taxon>Phanerochaetaceae</taxon>
        <taxon>Phlebiopsis</taxon>
    </lineage>
</organism>
<dbReference type="EC" id="5.6.2.1" evidence="3 7"/>
<evidence type="ECO:0000256" key="3">
    <source>
        <dbReference type="ARBA" id="ARBA00012891"/>
    </source>
</evidence>
<dbReference type="InterPro" id="IPR034144">
    <property type="entry name" value="TOPRIM_TopoIII"/>
</dbReference>
<dbReference type="InterPro" id="IPR013497">
    <property type="entry name" value="Topo_IA_cen"/>
</dbReference>
<evidence type="ECO:0000256" key="6">
    <source>
        <dbReference type="ARBA" id="ARBA00023235"/>
    </source>
</evidence>
<evidence type="ECO:0000256" key="2">
    <source>
        <dbReference type="ARBA" id="ARBA00009446"/>
    </source>
</evidence>
<gene>
    <name evidence="11" type="ORF">PHLGIDRAFT_453068</name>
</gene>
<keyword evidence="4 7" id="KW-0799">Topoisomerase</keyword>
<dbReference type="GO" id="GO:0006310">
    <property type="term" value="P:DNA recombination"/>
    <property type="evidence" value="ECO:0007669"/>
    <property type="project" value="TreeGrafter"/>
</dbReference>
<dbReference type="GO" id="GO:0031422">
    <property type="term" value="C:RecQ family helicase-topoisomerase III complex"/>
    <property type="evidence" value="ECO:0007669"/>
    <property type="project" value="TreeGrafter"/>
</dbReference>
<dbReference type="PANTHER" id="PTHR11390:SF21">
    <property type="entry name" value="DNA TOPOISOMERASE 3-ALPHA"/>
    <property type="match status" value="1"/>
</dbReference>
<dbReference type="InterPro" id="IPR013824">
    <property type="entry name" value="Topo_IA_cen_sub1"/>
</dbReference>
<dbReference type="Gene3D" id="2.70.20.10">
    <property type="entry name" value="Topoisomerase I, domain 3"/>
    <property type="match status" value="1"/>
</dbReference>
<proteinExistence type="inferred from homology"/>
<dbReference type="GO" id="GO:0006281">
    <property type="term" value="P:DNA repair"/>
    <property type="evidence" value="ECO:0007669"/>
    <property type="project" value="TreeGrafter"/>
</dbReference>
<dbReference type="Gene3D" id="3.40.50.140">
    <property type="match status" value="1"/>
</dbReference>
<dbReference type="GO" id="GO:0003917">
    <property type="term" value="F:DNA topoisomerase type I (single strand cut, ATP-independent) activity"/>
    <property type="evidence" value="ECO:0007669"/>
    <property type="project" value="UniProtKB-EC"/>
</dbReference>
<dbReference type="InterPro" id="IPR000380">
    <property type="entry name" value="Topo_IA"/>
</dbReference>
<dbReference type="EMBL" id="KN840516">
    <property type="protein sequence ID" value="KIP06499.1"/>
    <property type="molecule type" value="Genomic_DNA"/>
</dbReference>
<dbReference type="PRINTS" id="PR00417">
    <property type="entry name" value="PRTPISMRASEI"/>
</dbReference>
<dbReference type="PROSITE" id="PS00396">
    <property type="entry name" value="TOPO_IA_1"/>
    <property type="match status" value="1"/>
</dbReference>
<dbReference type="AlphaFoldDB" id="A0A0C3NN51"/>
<dbReference type="InterPro" id="IPR023405">
    <property type="entry name" value="Topo_IA_core_domain"/>
</dbReference>
<feature type="region of interest" description="Disordered" evidence="8">
    <location>
        <begin position="375"/>
        <end position="394"/>
    </location>
</feature>
<dbReference type="CDD" id="cd00186">
    <property type="entry name" value="TOP1Ac"/>
    <property type="match status" value="1"/>
</dbReference>
<dbReference type="HOGENOM" id="CLU_002929_1_1_1"/>
<feature type="domain" description="Toprim" evidence="9">
    <location>
        <begin position="2"/>
        <end position="144"/>
    </location>
</feature>
<evidence type="ECO:0000259" key="9">
    <source>
        <dbReference type="PROSITE" id="PS50880"/>
    </source>
</evidence>
<dbReference type="FunFam" id="1.10.290.10:FF:000001">
    <property type="entry name" value="DNA topoisomerase"/>
    <property type="match status" value="1"/>
</dbReference>
<evidence type="ECO:0000313" key="11">
    <source>
        <dbReference type="EMBL" id="KIP06499.1"/>
    </source>
</evidence>
<dbReference type="GO" id="GO:0005634">
    <property type="term" value="C:nucleus"/>
    <property type="evidence" value="ECO:0007669"/>
    <property type="project" value="TreeGrafter"/>
</dbReference>
<sequence>MRVLCVAEKPSIARSITQILSGGQFSTRNSPNKYIKNFDFDYPQTNSQFTVTSVTGHLLDHDFESAYSNWQSCDPFILFDAPILAKVKKGSETIARNLNQEARRVQVLMIWTDCDREGENIGAEIAGICRKAKANITVRRARFSAIIAQQIHNAAQNPVQLDMAQSNAVEARTLLDLRIGAAFTRFQSLQLQQRFDQLKGDVISYGPCQFPTLGFVVSRYNQVKAFVPEDFWYIYLALTRIEETTGEEEETPFTWRRGHLFEFEVALAFYEHVLENPTARVTKVTNKNTKKWKPLPLTTVDLQKAGSRLLKISPKTILDIAEHLYQQGFLSYPRTETDQYDPEFNFMSLIEKQAADPAWGQFATNLQNGGFQAPRRGKNNDKAHPPIHPTAHAGNLAGDEKRVYEYITRRFLASCSKDALGWETTIDVDCGGEAFYATGLTVRERNYLDVFPYDKWSNKILPNFEEDEEFMPSVCELKEGQTTRPSLLTEADLVSLMDKNGIGTDATIAQHIQTIIDRKYVMERMQGATKYLVPSTLGIGLVEGYNDVGFDRSLSRPEMRRETERQMVQICEGQKTKADEPRDHQRW</sequence>
<dbReference type="Pfam" id="PF01751">
    <property type="entry name" value="Toprim"/>
    <property type="match status" value="1"/>
</dbReference>
<dbReference type="InterPro" id="IPR013826">
    <property type="entry name" value="Topo_IA_cen_sub3"/>
</dbReference>
<comment type="function">
    <text evidence="7">Introduces a single-strand break via transesterification at a target site in duplex DNA. Releases the supercoiling and torsional tension of DNA introduced during the DNA replication and transcription by transiently cleaving and rejoining one strand of the DNA duplex. The scissile phosphodiester is attacked by the catalytic tyrosine of the enzyme, resulting in the formation of a DNA-(5'-phosphotyrosyl)-enzyme intermediate and the expulsion of a 3'-OH DNA strand.</text>
</comment>
<evidence type="ECO:0000256" key="5">
    <source>
        <dbReference type="ARBA" id="ARBA00023125"/>
    </source>
</evidence>
<dbReference type="InterPro" id="IPR003602">
    <property type="entry name" value="Topo_IA_DNA-bd_dom"/>
</dbReference>
<reference evidence="11 12" key="1">
    <citation type="journal article" date="2014" name="PLoS Genet.">
        <title>Analysis of the Phlebiopsis gigantea genome, transcriptome and secretome provides insight into its pioneer colonization strategies of wood.</title>
        <authorList>
            <person name="Hori C."/>
            <person name="Ishida T."/>
            <person name="Igarashi K."/>
            <person name="Samejima M."/>
            <person name="Suzuki H."/>
            <person name="Master E."/>
            <person name="Ferreira P."/>
            <person name="Ruiz-Duenas F.J."/>
            <person name="Held B."/>
            <person name="Canessa P."/>
            <person name="Larrondo L.F."/>
            <person name="Schmoll M."/>
            <person name="Druzhinina I.S."/>
            <person name="Kubicek C.P."/>
            <person name="Gaskell J.A."/>
            <person name="Kersten P."/>
            <person name="St John F."/>
            <person name="Glasner J."/>
            <person name="Sabat G."/>
            <person name="Splinter BonDurant S."/>
            <person name="Syed K."/>
            <person name="Yadav J."/>
            <person name="Mgbeahuruike A.C."/>
            <person name="Kovalchuk A."/>
            <person name="Asiegbu F.O."/>
            <person name="Lackner G."/>
            <person name="Hoffmeister D."/>
            <person name="Rencoret J."/>
            <person name="Gutierrez A."/>
            <person name="Sun H."/>
            <person name="Lindquist E."/>
            <person name="Barry K."/>
            <person name="Riley R."/>
            <person name="Grigoriev I.V."/>
            <person name="Henrissat B."/>
            <person name="Kues U."/>
            <person name="Berka R.M."/>
            <person name="Martinez A.T."/>
            <person name="Covert S.F."/>
            <person name="Blanchette R.A."/>
            <person name="Cullen D."/>
        </authorList>
    </citation>
    <scope>NUCLEOTIDE SEQUENCE [LARGE SCALE GENOMIC DNA]</scope>
    <source>
        <strain evidence="11 12">11061_1 CR5-6</strain>
    </source>
</reference>
<dbReference type="PROSITE" id="PS52039">
    <property type="entry name" value="TOPO_IA_2"/>
    <property type="match status" value="1"/>
</dbReference>
<evidence type="ECO:0000313" key="12">
    <source>
        <dbReference type="Proteomes" id="UP000053257"/>
    </source>
</evidence>
<protein>
    <recommendedName>
        <fullName evidence="3 7">DNA topoisomerase</fullName>
        <ecNumber evidence="3 7">5.6.2.1</ecNumber>
    </recommendedName>
</protein>
<comment type="catalytic activity">
    <reaction evidence="1 7">
        <text>ATP-independent breakage of single-stranded DNA, followed by passage and rejoining.</text>
        <dbReference type="EC" id="5.6.2.1"/>
    </reaction>
</comment>
<dbReference type="SMART" id="SM00437">
    <property type="entry name" value="TOP1Ac"/>
    <property type="match status" value="1"/>
</dbReference>
<dbReference type="PROSITE" id="PS50880">
    <property type="entry name" value="TOPRIM"/>
    <property type="match status" value="1"/>
</dbReference>
<evidence type="ECO:0000256" key="8">
    <source>
        <dbReference type="SAM" id="MobiDB-lite"/>
    </source>
</evidence>
<dbReference type="STRING" id="745531.A0A0C3NN51"/>
<dbReference type="SMART" id="SM00493">
    <property type="entry name" value="TOPRIM"/>
    <property type="match status" value="1"/>
</dbReference>
<dbReference type="InterPro" id="IPR013825">
    <property type="entry name" value="Topo_IA_cen_sub2"/>
</dbReference>
<dbReference type="InterPro" id="IPR006171">
    <property type="entry name" value="TOPRIM_dom"/>
</dbReference>